<feature type="transmembrane region" description="Helical" evidence="15">
    <location>
        <begin position="137"/>
        <end position="158"/>
    </location>
</feature>
<dbReference type="InterPro" id="IPR017969">
    <property type="entry name" value="Heavy-metal-associated_CS"/>
</dbReference>
<dbReference type="Gene3D" id="3.30.70.100">
    <property type="match status" value="1"/>
</dbReference>
<evidence type="ECO:0000256" key="3">
    <source>
        <dbReference type="ARBA" id="ARBA00022448"/>
    </source>
</evidence>
<dbReference type="InterPro" id="IPR023214">
    <property type="entry name" value="HAD_sf"/>
</dbReference>
<accession>A0A6B0Y2D0</accession>
<evidence type="ECO:0000256" key="12">
    <source>
        <dbReference type="ARBA" id="ARBA00022989"/>
    </source>
</evidence>
<keyword evidence="5" id="KW-0597">Phosphoprotein</keyword>
<dbReference type="AlphaFoldDB" id="A0A6B0Y2D0"/>
<keyword evidence="14 15" id="KW-0472">Membrane</keyword>
<keyword evidence="11" id="KW-1278">Translocase</keyword>
<feature type="transmembrane region" description="Helical" evidence="15">
    <location>
        <begin position="198"/>
        <end position="216"/>
    </location>
</feature>
<dbReference type="InterPro" id="IPR023298">
    <property type="entry name" value="ATPase_P-typ_TM_dom_sf"/>
</dbReference>
<dbReference type="InterPro" id="IPR023299">
    <property type="entry name" value="ATPase_P-typ_cyto_dom_N"/>
</dbReference>
<proteinExistence type="inferred from homology"/>
<evidence type="ECO:0000256" key="9">
    <source>
        <dbReference type="ARBA" id="ARBA00022840"/>
    </source>
</evidence>
<dbReference type="SUPFAM" id="SSF56784">
    <property type="entry name" value="HAD-like"/>
    <property type="match status" value="1"/>
</dbReference>
<evidence type="ECO:0000256" key="1">
    <source>
        <dbReference type="ARBA" id="ARBA00004651"/>
    </source>
</evidence>
<keyword evidence="12 15" id="KW-1133">Transmembrane helix</keyword>
<dbReference type="NCBIfam" id="TIGR01494">
    <property type="entry name" value="ATPase_P-type"/>
    <property type="match status" value="2"/>
</dbReference>
<dbReference type="GO" id="GO:0005524">
    <property type="term" value="F:ATP binding"/>
    <property type="evidence" value="ECO:0007669"/>
    <property type="project" value="UniProtKB-UniRule"/>
</dbReference>
<reference evidence="17" key="1">
    <citation type="submission" date="2019-09" db="EMBL/GenBank/DDBJ databases">
        <title>Characterisation of the sponge microbiome using genome-centric metagenomics.</title>
        <authorList>
            <person name="Engelberts J.P."/>
            <person name="Robbins S.J."/>
            <person name="De Goeij J.M."/>
            <person name="Aranda M."/>
            <person name="Bell S.C."/>
            <person name="Webster N.S."/>
        </authorList>
    </citation>
    <scope>NUCLEOTIDE SEQUENCE</scope>
    <source>
        <strain evidence="17">SB0664_bin_43</strain>
    </source>
</reference>
<comment type="caution">
    <text evidence="17">The sequence shown here is derived from an EMBL/GenBank/DDBJ whole genome shotgun (WGS) entry which is preliminary data.</text>
</comment>
<name>A0A6B0Y2D0_9RHOB</name>
<dbReference type="InterPro" id="IPR027256">
    <property type="entry name" value="P-typ_ATPase_IB"/>
</dbReference>
<keyword evidence="6 15" id="KW-0812">Transmembrane</keyword>
<dbReference type="InterPro" id="IPR018303">
    <property type="entry name" value="ATPase_P-typ_P_site"/>
</dbReference>
<keyword evidence="7 15" id="KW-0479">Metal-binding</keyword>
<keyword evidence="10" id="KW-0460">Magnesium</keyword>
<dbReference type="GO" id="GO:0043682">
    <property type="term" value="F:P-type divalent copper transporter activity"/>
    <property type="evidence" value="ECO:0007669"/>
    <property type="project" value="TreeGrafter"/>
</dbReference>
<evidence type="ECO:0000256" key="2">
    <source>
        <dbReference type="ARBA" id="ARBA00006024"/>
    </source>
</evidence>
<evidence type="ECO:0000256" key="5">
    <source>
        <dbReference type="ARBA" id="ARBA00022553"/>
    </source>
</evidence>
<dbReference type="SUPFAM" id="SSF81665">
    <property type="entry name" value="Calcium ATPase, transmembrane domain M"/>
    <property type="match status" value="1"/>
</dbReference>
<dbReference type="Pfam" id="PF00122">
    <property type="entry name" value="E1-E2_ATPase"/>
    <property type="match status" value="1"/>
</dbReference>
<organism evidence="17">
    <name type="scientific">Boseongicola sp. SB0664_bin_43</name>
    <dbReference type="NCBI Taxonomy" id="2604844"/>
    <lineage>
        <taxon>Bacteria</taxon>
        <taxon>Pseudomonadati</taxon>
        <taxon>Pseudomonadota</taxon>
        <taxon>Alphaproteobacteria</taxon>
        <taxon>Rhodobacterales</taxon>
        <taxon>Paracoccaceae</taxon>
        <taxon>Boseongicola</taxon>
    </lineage>
</organism>
<feature type="transmembrane region" description="Helical" evidence="15">
    <location>
        <begin position="660"/>
        <end position="680"/>
    </location>
</feature>
<comment type="similarity">
    <text evidence="2 15">Belongs to the cation transport ATPase (P-type) (TC 3.A.3) family. Type IB subfamily.</text>
</comment>
<evidence type="ECO:0000256" key="7">
    <source>
        <dbReference type="ARBA" id="ARBA00022723"/>
    </source>
</evidence>
<feature type="transmembrane region" description="Helical" evidence="15">
    <location>
        <begin position="350"/>
        <end position="372"/>
    </location>
</feature>
<dbReference type="PROSITE" id="PS50846">
    <property type="entry name" value="HMA_2"/>
    <property type="match status" value="1"/>
</dbReference>
<evidence type="ECO:0000256" key="14">
    <source>
        <dbReference type="ARBA" id="ARBA00023136"/>
    </source>
</evidence>
<dbReference type="InterPro" id="IPR036163">
    <property type="entry name" value="HMA_dom_sf"/>
</dbReference>
<dbReference type="CDD" id="cd00371">
    <property type="entry name" value="HMA"/>
    <property type="match status" value="1"/>
</dbReference>
<dbReference type="PANTHER" id="PTHR43520:SF5">
    <property type="entry name" value="CATION-TRANSPORTING P-TYPE ATPASE-RELATED"/>
    <property type="match status" value="1"/>
</dbReference>
<evidence type="ECO:0000256" key="4">
    <source>
        <dbReference type="ARBA" id="ARBA00022475"/>
    </source>
</evidence>
<keyword evidence="3" id="KW-0813">Transport</keyword>
<evidence type="ECO:0000256" key="11">
    <source>
        <dbReference type="ARBA" id="ARBA00022967"/>
    </source>
</evidence>
<gene>
    <name evidence="17" type="ORF">F4Y60_10515</name>
</gene>
<keyword evidence="13" id="KW-0406">Ion transport</keyword>
<keyword evidence="4 15" id="KW-1003">Cell membrane</keyword>
<dbReference type="GO" id="GO:0005886">
    <property type="term" value="C:plasma membrane"/>
    <property type="evidence" value="ECO:0007669"/>
    <property type="project" value="UniProtKB-SubCell"/>
</dbReference>
<evidence type="ECO:0000256" key="6">
    <source>
        <dbReference type="ARBA" id="ARBA00022692"/>
    </source>
</evidence>
<dbReference type="Gene3D" id="3.40.50.1000">
    <property type="entry name" value="HAD superfamily/HAD-like"/>
    <property type="match status" value="1"/>
</dbReference>
<dbReference type="GO" id="GO:0055070">
    <property type="term" value="P:copper ion homeostasis"/>
    <property type="evidence" value="ECO:0007669"/>
    <property type="project" value="TreeGrafter"/>
</dbReference>
<feature type="domain" description="HMA" evidence="16">
    <location>
        <begin position="25"/>
        <end position="90"/>
    </location>
</feature>
<dbReference type="Gene3D" id="3.40.1110.10">
    <property type="entry name" value="Calcium-transporting ATPase, cytoplasmic domain N"/>
    <property type="match status" value="1"/>
</dbReference>
<dbReference type="Pfam" id="PF00702">
    <property type="entry name" value="Hydrolase"/>
    <property type="match status" value="1"/>
</dbReference>
<dbReference type="PRINTS" id="PR00119">
    <property type="entry name" value="CATATPASE"/>
</dbReference>
<protein>
    <submittedName>
        <fullName evidence="17">Heavy metal translocating P-type ATPase</fullName>
    </submittedName>
</protein>
<dbReference type="PROSITE" id="PS01047">
    <property type="entry name" value="HMA_1"/>
    <property type="match status" value="1"/>
</dbReference>
<dbReference type="InterPro" id="IPR001757">
    <property type="entry name" value="P_typ_ATPase"/>
</dbReference>
<feature type="transmembrane region" description="Helical" evidence="15">
    <location>
        <begin position="378"/>
        <end position="406"/>
    </location>
</feature>
<dbReference type="Gene3D" id="2.70.150.10">
    <property type="entry name" value="Calcium-transporting ATPase, cytoplasmic transduction domain A"/>
    <property type="match status" value="1"/>
</dbReference>
<dbReference type="InterPro" id="IPR006121">
    <property type="entry name" value="HMA_dom"/>
</dbReference>
<dbReference type="GO" id="GO:0005507">
    <property type="term" value="F:copper ion binding"/>
    <property type="evidence" value="ECO:0007669"/>
    <property type="project" value="TreeGrafter"/>
</dbReference>
<dbReference type="EMBL" id="VXRY01000425">
    <property type="protein sequence ID" value="MXY34495.1"/>
    <property type="molecule type" value="Genomic_DNA"/>
</dbReference>
<dbReference type="SUPFAM" id="SSF55008">
    <property type="entry name" value="HMA, heavy metal-associated domain"/>
    <property type="match status" value="1"/>
</dbReference>
<dbReference type="NCBIfam" id="TIGR01511">
    <property type="entry name" value="ATPase-IB1_Cu"/>
    <property type="match status" value="1"/>
</dbReference>
<dbReference type="InterPro" id="IPR059000">
    <property type="entry name" value="ATPase_P-type_domA"/>
</dbReference>
<dbReference type="NCBIfam" id="TIGR01525">
    <property type="entry name" value="ATPase-IB_hvy"/>
    <property type="match status" value="1"/>
</dbReference>
<comment type="subcellular location">
    <subcellularLocation>
        <location evidence="1">Cell membrane</location>
        <topology evidence="1">Multi-pass membrane protein</topology>
    </subcellularLocation>
</comment>
<evidence type="ECO:0000256" key="10">
    <source>
        <dbReference type="ARBA" id="ARBA00022842"/>
    </source>
</evidence>
<dbReference type="PANTHER" id="PTHR43520">
    <property type="entry name" value="ATP7, ISOFORM B"/>
    <property type="match status" value="1"/>
</dbReference>
<dbReference type="InterPro" id="IPR036412">
    <property type="entry name" value="HAD-like_sf"/>
</dbReference>
<sequence>MTSAHSTCVHPYAATDFVAASDVAPTHTLVLPSVHCAGCIRTVEEVLSRQPGIRSARVNLTRRRAAVFGVPGADPGPWIRALAAAGIEAHEATTDGGGIDSGKALVLPLGVAGFAMMNVMLLSVAVWSGASDSTRELLHWISAAIALPATAYAAQPFFRHAWSALSVGRLNIDVPISLAIILASAMSLYEVANGGEHAWFDAALALTFFLLAGRALDQRMRRSARSAAADLAVIEPARAIRIEDGAQRSRPLEELRVGDTLWLSAGTRVPVDAVLDDGGVEVDRSAITGESDPRTLSCGDTLTAGDIVLTGPVTATATAVGEDTTLRRMTRLVATAENARSRYSGLADRAAAIYTPTVHIVAAAAFLGWLHATGDVRVALNVAIATLIITCPCALGLAVPAVAVVATSRLYRNGLLVKSETALERLAGIDTVVFDKTGTLTRRILNVPPNMPGIDRSVLRALAESSDHPLARTLLDALASTDPAIVSNVREIAGSGVEGTWNSTSVRFGRGDWAGGNSDTAFTVGGRTYEISGIEDLLPDARKSIDSLKANGLEVCLLTGDSGTRAQKVAARLGVDRFWSEVSPEGKSAVLRELRADGRSVLMVGDGLNDTAALAEADASIAPGSALDASRNAADVVIVSGRLPGVAEAIGTARFAKRRILQNFGVAAVYNAIAVPLAVAGIATPLMAAVAMSTSSLVVILNAGRGSPQ</sequence>
<dbReference type="PROSITE" id="PS00154">
    <property type="entry name" value="ATPASE_E1_E2"/>
    <property type="match status" value="1"/>
</dbReference>
<evidence type="ECO:0000259" key="16">
    <source>
        <dbReference type="PROSITE" id="PS50846"/>
    </source>
</evidence>
<dbReference type="InterPro" id="IPR008250">
    <property type="entry name" value="ATPase_P-typ_transduc_dom_A_sf"/>
</dbReference>
<feature type="transmembrane region" description="Helical" evidence="15">
    <location>
        <begin position="105"/>
        <end position="125"/>
    </location>
</feature>
<evidence type="ECO:0000313" key="17">
    <source>
        <dbReference type="EMBL" id="MXY34495.1"/>
    </source>
</evidence>
<evidence type="ECO:0000256" key="15">
    <source>
        <dbReference type="RuleBase" id="RU362081"/>
    </source>
</evidence>
<evidence type="ECO:0000256" key="8">
    <source>
        <dbReference type="ARBA" id="ARBA00022741"/>
    </source>
</evidence>
<dbReference type="Pfam" id="PF00403">
    <property type="entry name" value="HMA"/>
    <property type="match status" value="1"/>
</dbReference>
<keyword evidence="8 15" id="KW-0547">Nucleotide-binding</keyword>
<evidence type="ECO:0000256" key="13">
    <source>
        <dbReference type="ARBA" id="ARBA00023065"/>
    </source>
</evidence>
<dbReference type="SUPFAM" id="SSF81653">
    <property type="entry name" value="Calcium ATPase, transduction domain A"/>
    <property type="match status" value="1"/>
</dbReference>
<keyword evidence="9 15" id="KW-0067">ATP-binding</keyword>
<dbReference type="GO" id="GO:0016887">
    <property type="term" value="F:ATP hydrolysis activity"/>
    <property type="evidence" value="ECO:0007669"/>
    <property type="project" value="InterPro"/>
</dbReference>
<feature type="transmembrane region" description="Helical" evidence="15">
    <location>
        <begin position="170"/>
        <end position="192"/>
    </location>
</feature>